<keyword evidence="1" id="KW-0805">Transcription regulation</keyword>
<dbReference type="Proteomes" id="UP000259273">
    <property type="component" value="Unassembled WGS sequence"/>
</dbReference>
<evidence type="ECO:0000256" key="2">
    <source>
        <dbReference type="ARBA" id="ARBA00023163"/>
    </source>
</evidence>
<comment type="caution">
    <text evidence="4">The sequence shown here is derived from an EMBL/GenBank/DDBJ whole genome shotgun (WGS) entry which is preliminary data.</text>
</comment>
<evidence type="ECO:0000313" key="5">
    <source>
        <dbReference type="Proteomes" id="UP000259273"/>
    </source>
</evidence>
<evidence type="ECO:0000259" key="3">
    <source>
        <dbReference type="Pfam" id="PF16925"/>
    </source>
</evidence>
<dbReference type="AlphaFoldDB" id="A0A3C1KRM4"/>
<organism evidence="4 5">
    <name type="scientific">Haliea salexigens</name>
    <dbReference type="NCBI Taxonomy" id="287487"/>
    <lineage>
        <taxon>Bacteria</taxon>
        <taxon>Pseudomonadati</taxon>
        <taxon>Pseudomonadota</taxon>
        <taxon>Gammaproteobacteria</taxon>
        <taxon>Cellvibrionales</taxon>
        <taxon>Halieaceae</taxon>
        <taxon>Haliea</taxon>
    </lineage>
</organism>
<dbReference type="InterPro" id="IPR011075">
    <property type="entry name" value="TetR_C"/>
</dbReference>
<dbReference type="SUPFAM" id="SSF48498">
    <property type="entry name" value="Tetracyclin repressor-like, C-terminal domain"/>
    <property type="match status" value="1"/>
</dbReference>
<accession>A0A3C1KRM4</accession>
<dbReference type="Gene3D" id="1.10.357.10">
    <property type="entry name" value="Tetracycline Repressor, domain 2"/>
    <property type="match status" value="1"/>
</dbReference>
<sequence>RADMTPAKRMVQTLLARYAVRLQQLIDEGKTQGELAVAVDATAAATLFIGTIQGLVMQSLLAGDVAAMRRQAPGVFAIYRRGIGSTL</sequence>
<feature type="domain" description="Tetracyclin repressor-like C-terminal" evidence="3">
    <location>
        <begin position="6"/>
        <end position="71"/>
    </location>
</feature>
<evidence type="ECO:0000313" key="4">
    <source>
        <dbReference type="EMBL" id="HAN29360.1"/>
    </source>
</evidence>
<proteinExistence type="predicted"/>
<name>A0A3C1KRM4_9GAMM</name>
<gene>
    <name evidence="4" type="ORF">DCP75_16880</name>
</gene>
<dbReference type="EMBL" id="DMND01000225">
    <property type="protein sequence ID" value="HAN29360.1"/>
    <property type="molecule type" value="Genomic_DNA"/>
</dbReference>
<keyword evidence="2" id="KW-0804">Transcription</keyword>
<feature type="non-terminal residue" evidence="4">
    <location>
        <position position="1"/>
    </location>
</feature>
<reference evidence="4 5" key="1">
    <citation type="journal article" date="2018" name="Nat. Biotechnol.">
        <title>A standardized bacterial taxonomy based on genome phylogeny substantially revises the tree of life.</title>
        <authorList>
            <person name="Parks D.H."/>
            <person name="Chuvochina M."/>
            <person name="Waite D.W."/>
            <person name="Rinke C."/>
            <person name="Skarshewski A."/>
            <person name="Chaumeil P.A."/>
            <person name="Hugenholtz P."/>
        </authorList>
    </citation>
    <scope>NUCLEOTIDE SEQUENCE [LARGE SCALE GENOMIC DNA]</scope>
    <source>
        <strain evidence="4">UBA9158</strain>
    </source>
</reference>
<protein>
    <submittedName>
        <fullName evidence="4">TetR family transcriptional regulator</fullName>
    </submittedName>
</protein>
<dbReference type="Pfam" id="PF16925">
    <property type="entry name" value="TetR_C_13"/>
    <property type="match status" value="1"/>
</dbReference>
<evidence type="ECO:0000256" key="1">
    <source>
        <dbReference type="ARBA" id="ARBA00023015"/>
    </source>
</evidence>
<dbReference type="InterPro" id="IPR036271">
    <property type="entry name" value="Tet_transcr_reg_TetR-rel_C_sf"/>
</dbReference>